<dbReference type="GO" id="GO:0051782">
    <property type="term" value="P:negative regulation of cell division"/>
    <property type="evidence" value="ECO:0007669"/>
    <property type="project" value="TreeGrafter"/>
</dbReference>
<dbReference type="InterPro" id="IPR027417">
    <property type="entry name" value="P-loop_NTPase"/>
</dbReference>
<dbReference type="SUPFAM" id="SSF52540">
    <property type="entry name" value="P-loop containing nucleoside triphosphate hydrolases"/>
    <property type="match status" value="1"/>
</dbReference>
<evidence type="ECO:0000313" key="3">
    <source>
        <dbReference type="Proteomes" id="UP000285961"/>
    </source>
</evidence>
<dbReference type="PANTHER" id="PTHR43384:SF3">
    <property type="entry name" value="AAA+ ATPASE DOMAIN-CONTAINING PROTEIN"/>
    <property type="match status" value="1"/>
</dbReference>
<dbReference type="AlphaFoldDB" id="A0A419EX39"/>
<gene>
    <name evidence="2" type="ORF">C4532_11080</name>
</gene>
<proteinExistence type="predicted"/>
<name>A0A419EX39_9BACT</name>
<feature type="domain" description="CobQ/CobB/MinD/ParA nucleotide binding" evidence="1">
    <location>
        <begin position="7"/>
        <end position="236"/>
    </location>
</feature>
<sequence>MKICICGKGGSGKSTIVTLLAADFKRSGKDVIVLDSDESNASLFWMLGFDRPPHPLMDLVGGKRAVQQKMIAGFTKNEDEPTMTIWEMEKLLSHEIPPDYVVENENCKLVMTGKIHQSLEGCACPMGAVTREFLKRFQLAPNEILVVDMEAGIEHFGRGVETAVDMVLCVVEPSLESISLAKKVMSLTTEAGAFFKGAILNKISSPEQKDVVTEKLGDLGVSAIGTIGYHSEIQSSCLDGSRLNAQATAAAEVADIASEILRHAVSIPK</sequence>
<dbReference type="Proteomes" id="UP000285961">
    <property type="component" value="Unassembled WGS sequence"/>
</dbReference>
<dbReference type="InterPro" id="IPR014433">
    <property type="entry name" value="CooC"/>
</dbReference>
<protein>
    <recommendedName>
        <fullName evidence="1">CobQ/CobB/MinD/ParA nucleotide binding domain-containing protein</fullName>
    </recommendedName>
</protein>
<evidence type="ECO:0000259" key="1">
    <source>
        <dbReference type="Pfam" id="PF01656"/>
    </source>
</evidence>
<evidence type="ECO:0000313" key="2">
    <source>
        <dbReference type="EMBL" id="RJP69362.1"/>
    </source>
</evidence>
<reference evidence="2 3" key="1">
    <citation type="journal article" date="2017" name="ISME J.">
        <title>Energy and carbon metabolisms in a deep terrestrial subsurface fluid microbial community.</title>
        <authorList>
            <person name="Momper L."/>
            <person name="Jungbluth S.P."/>
            <person name="Lee M.D."/>
            <person name="Amend J.P."/>
        </authorList>
    </citation>
    <scope>NUCLEOTIDE SEQUENCE [LARGE SCALE GENOMIC DNA]</scope>
    <source>
        <strain evidence="2">SURF_17</strain>
    </source>
</reference>
<dbReference type="Pfam" id="PF01656">
    <property type="entry name" value="CbiA"/>
    <property type="match status" value="1"/>
</dbReference>
<comment type="caution">
    <text evidence="2">The sequence shown here is derived from an EMBL/GenBank/DDBJ whole genome shotgun (WGS) entry which is preliminary data.</text>
</comment>
<accession>A0A419EX39</accession>
<dbReference type="EMBL" id="QZKI01000083">
    <property type="protein sequence ID" value="RJP69362.1"/>
    <property type="molecule type" value="Genomic_DNA"/>
</dbReference>
<dbReference type="GO" id="GO:0005524">
    <property type="term" value="F:ATP binding"/>
    <property type="evidence" value="ECO:0007669"/>
    <property type="project" value="TreeGrafter"/>
</dbReference>
<dbReference type="PANTHER" id="PTHR43384">
    <property type="entry name" value="SEPTUM SITE-DETERMINING PROTEIN MIND HOMOLOG, CHLOROPLASTIC-RELATED"/>
    <property type="match status" value="1"/>
</dbReference>
<dbReference type="PIRSF" id="PIRSF005647">
    <property type="entry name" value="CooC"/>
    <property type="match status" value="1"/>
</dbReference>
<dbReference type="InterPro" id="IPR002586">
    <property type="entry name" value="CobQ/CobB/MinD/ParA_Nub-bd_dom"/>
</dbReference>
<dbReference type="InterPro" id="IPR050625">
    <property type="entry name" value="ParA/MinD_ATPase"/>
</dbReference>
<dbReference type="Gene3D" id="3.40.50.300">
    <property type="entry name" value="P-loop containing nucleotide triphosphate hydrolases"/>
    <property type="match status" value="1"/>
</dbReference>
<dbReference type="GO" id="GO:0009898">
    <property type="term" value="C:cytoplasmic side of plasma membrane"/>
    <property type="evidence" value="ECO:0007669"/>
    <property type="project" value="TreeGrafter"/>
</dbReference>
<organism evidence="2 3">
    <name type="scientific">Candidatus Abyssobacteria bacterium SURF_17</name>
    <dbReference type="NCBI Taxonomy" id="2093361"/>
    <lineage>
        <taxon>Bacteria</taxon>
        <taxon>Pseudomonadati</taxon>
        <taxon>Candidatus Hydrogenedentota</taxon>
        <taxon>Candidatus Abyssobacteria</taxon>
    </lineage>
</organism>
<dbReference type="GO" id="GO:0016887">
    <property type="term" value="F:ATP hydrolysis activity"/>
    <property type="evidence" value="ECO:0007669"/>
    <property type="project" value="TreeGrafter"/>
</dbReference>
<dbReference type="GO" id="GO:0005829">
    <property type="term" value="C:cytosol"/>
    <property type="evidence" value="ECO:0007669"/>
    <property type="project" value="TreeGrafter"/>
</dbReference>